<evidence type="ECO:0000313" key="2">
    <source>
        <dbReference type="Proteomes" id="UP000030392"/>
    </source>
</evidence>
<dbReference type="Proteomes" id="UP000030392">
    <property type="component" value="Unassembled WGS sequence"/>
</dbReference>
<proteinExistence type="predicted"/>
<protein>
    <recommendedName>
        <fullName evidence="3">DUF1816 domain-containing protein</fullName>
    </recommendedName>
</protein>
<evidence type="ECO:0000313" key="1">
    <source>
        <dbReference type="EMBL" id="KGG19686.1"/>
    </source>
</evidence>
<dbReference type="Pfam" id="PF08846">
    <property type="entry name" value="DUF1816"/>
    <property type="match status" value="1"/>
</dbReference>
<name>A0A0A2C015_PROMR</name>
<evidence type="ECO:0008006" key="3">
    <source>
        <dbReference type="Google" id="ProtNLM"/>
    </source>
</evidence>
<reference evidence="2" key="1">
    <citation type="journal article" date="2014" name="Sci. Data">
        <title>Genomes of diverse isolates of the marine cyanobacterium Prochlorococcus.</title>
        <authorList>
            <person name="Biller S."/>
            <person name="Berube P."/>
            <person name="Thompson J."/>
            <person name="Kelly L."/>
            <person name="Roggensack S."/>
            <person name="Awad L."/>
            <person name="Roache-Johnson K."/>
            <person name="Ding H."/>
            <person name="Giovannoni S.J."/>
            <person name="Moore L.R."/>
            <person name="Chisholm S.W."/>
        </authorList>
    </citation>
    <scope>NUCLEOTIDE SEQUENCE [LARGE SCALE GENOMIC DNA]</scope>
    <source>
        <strain evidence="2">PAC1</strain>
    </source>
</reference>
<dbReference type="InterPro" id="IPR014945">
    <property type="entry name" value="DUF1816"/>
</dbReference>
<organism evidence="1 2">
    <name type="scientific">Prochlorococcus marinus str. PAC1</name>
    <dbReference type="NCBI Taxonomy" id="59924"/>
    <lineage>
        <taxon>Bacteria</taxon>
        <taxon>Bacillati</taxon>
        <taxon>Cyanobacteriota</taxon>
        <taxon>Cyanophyceae</taxon>
        <taxon>Synechococcales</taxon>
        <taxon>Prochlorococcaceae</taxon>
        <taxon>Prochlorococcus</taxon>
    </lineage>
</organism>
<gene>
    <name evidence="1" type="ORF">EV03_2072</name>
</gene>
<dbReference type="AlphaFoldDB" id="A0A0A2C015"/>
<accession>A0A0A2C015</accession>
<sequence length="76" mass="8745">MGPIRALRSLGNSFGLAWWAKVETIEPEVTYWFGPFLTRRSLKVRLNGFVEDLSAESPKKINHSLIRCRRNEPLTS</sequence>
<dbReference type="RefSeq" id="WP_036907437.1">
    <property type="nucleotide sequence ID" value="NZ_CP138967.1"/>
</dbReference>
<comment type="caution">
    <text evidence="1">The sequence shown here is derived from an EMBL/GenBank/DDBJ whole genome shotgun (WGS) entry which is preliminary data.</text>
</comment>
<dbReference type="EMBL" id="JNAX01000015">
    <property type="protein sequence ID" value="KGG19686.1"/>
    <property type="molecule type" value="Genomic_DNA"/>
</dbReference>